<feature type="region of interest" description="Disordered" evidence="1">
    <location>
        <begin position="1032"/>
        <end position="1093"/>
    </location>
</feature>
<feature type="compositionally biased region" description="Basic and acidic residues" evidence="1">
    <location>
        <begin position="1081"/>
        <end position="1093"/>
    </location>
</feature>
<keyword evidence="2" id="KW-0812">Transmembrane</keyword>
<feature type="compositionally biased region" description="Low complexity" evidence="1">
    <location>
        <begin position="298"/>
        <end position="318"/>
    </location>
</feature>
<organism evidence="3 4">
    <name type="scientific">Polyporus arcularius HHB13444</name>
    <dbReference type="NCBI Taxonomy" id="1314778"/>
    <lineage>
        <taxon>Eukaryota</taxon>
        <taxon>Fungi</taxon>
        <taxon>Dikarya</taxon>
        <taxon>Basidiomycota</taxon>
        <taxon>Agaricomycotina</taxon>
        <taxon>Agaricomycetes</taxon>
        <taxon>Polyporales</taxon>
        <taxon>Polyporaceae</taxon>
        <taxon>Polyporus</taxon>
    </lineage>
</organism>
<dbReference type="EMBL" id="ML211063">
    <property type="protein sequence ID" value="TFK89846.1"/>
    <property type="molecule type" value="Genomic_DNA"/>
</dbReference>
<feature type="compositionally biased region" description="Basic and acidic residues" evidence="1">
    <location>
        <begin position="322"/>
        <end position="331"/>
    </location>
</feature>
<feature type="compositionally biased region" description="Polar residues" evidence="1">
    <location>
        <begin position="332"/>
        <end position="342"/>
    </location>
</feature>
<feature type="transmembrane region" description="Helical" evidence="2">
    <location>
        <begin position="885"/>
        <end position="908"/>
    </location>
</feature>
<dbReference type="Proteomes" id="UP000308197">
    <property type="component" value="Unassembled WGS sequence"/>
</dbReference>
<feature type="transmembrane region" description="Helical" evidence="2">
    <location>
        <begin position="851"/>
        <end position="873"/>
    </location>
</feature>
<feature type="region of interest" description="Disordered" evidence="1">
    <location>
        <begin position="297"/>
        <end position="359"/>
    </location>
</feature>
<gene>
    <name evidence="3" type="ORF">K466DRAFT_8446</name>
</gene>
<sequence>MTTPNMTWVPKFAPANSEITAYTDGRWGLHEYSRWPQAFTRSLWHIHCIPAHPRSPGPGKICWRTFRYSDWIPDRGGIPDHGFLELVLQSELLEDAHTVLKLYEVAHLAANRYEEQDKGKGEWLLIGHHVAVSLRHCMDRLRILPAEDVIVIGVAAHIQRLILELYGMIEWLSVVRVRVDNGTDHRTDILDVLGAHTADPLIAMMLHRLGIPVWFEQHHTRNGRPIEVYKLIEISDIPSEFSRVLPSMPRLASKPTDVTAVGEWEYAASVTRQKFCGTRLPPLLDPVAHTTLPPARQTVGLSGVHHSSSVGVTSSVPSSKRRRDDLSEGKDSSSIGVTSTPPSAKRRRDDLSGGVDSSSVGAVVKVGEDIRSLGHNIPPNPMPPLPCVPTSRRARVRAAKRAEAEAAATGKPGEPLKLSLVEPYRQFYPSQNVGVSDVWAMALTEASPLPPLTGSVKYYFPPPWLFDQLVGYIADTKQGRYIHHWLSIRTFCRTRLFVSSFRGRPLCIPEWRHAVWGHYEFKEAANGASVSLGKSSDKTARKIRTRHDRRVSLCRLFGQVASLPSYREEAQHKFGNTIVTAKTAADNRALRQRVVFDVHETNRRCELLSLDTHVTASEEMSELARYRREALVSRVWGSGTSCLDIMPEDNTPTPNLWRLPPEPGWEEGLPNHVAFLAVVSRWDRCPDVLLRAANVIPAGDEEKYRLIMRTAVDFYILEVNSTRYLCSPGSGMYHQSNLGLLHRYTHLHTVSLDVRRPCHPPQPLQLYCNFLQYVLPFDCFSLRPAPSRSFWVLLRPLLHIMLSLVLPSYTLDHGSLSDTTALLAIGSACVLLFISFAFFPIHEVAPSRGKAVIFEVAYIFLHLADFIAFFVTFEQQFGLIKIGLSLAYFLVQPLQYILATFVGFLYWYHVRKLSAVIARQASMLLIALDIDRQASTTMEGRLHSHTRRFAHKVSTLEANCAAQSERITSLEATVERADVHIADKDFALDQKDAVIRQQASQITELKTALHLALSPAADKATDVARTDVALDITRPAVGEQEQPTGPRRPLEPRASARPSAEVLRQRDAQVLAFSRRSTPQRGRDHQEAGRRTC</sequence>
<feature type="transmembrane region" description="Helical" evidence="2">
    <location>
        <begin position="821"/>
        <end position="839"/>
    </location>
</feature>
<evidence type="ECO:0000256" key="1">
    <source>
        <dbReference type="SAM" id="MobiDB-lite"/>
    </source>
</evidence>
<keyword evidence="4" id="KW-1185">Reference proteome</keyword>
<keyword evidence="2" id="KW-0472">Membrane</keyword>
<proteinExistence type="predicted"/>
<dbReference type="AlphaFoldDB" id="A0A5C3PJY0"/>
<protein>
    <submittedName>
        <fullName evidence="3">Uncharacterized protein</fullName>
    </submittedName>
</protein>
<keyword evidence="2" id="KW-1133">Transmembrane helix</keyword>
<evidence type="ECO:0000256" key="2">
    <source>
        <dbReference type="SAM" id="Phobius"/>
    </source>
</evidence>
<name>A0A5C3PJY0_9APHY</name>
<evidence type="ECO:0000313" key="3">
    <source>
        <dbReference type="EMBL" id="TFK89846.1"/>
    </source>
</evidence>
<dbReference type="STRING" id="1314778.A0A5C3PJY0"/>
<dbReference type="InParanoid" id="A0A5C3PJY0"/>
<accession>A0A5C3PJY0</accession>
<reference evidence="3 4" key="1">
    <citation type="journal article" date="2019" name="Nat. Ecol. Evol.">
        <title>Megaphylogeny resolves global patterns of mushroom evolution.</title>
        <authorList>
            <person name="Varga T."/>
            <person name="Krizsan K."/>
            <person name="Foldi C."/>
            <person name="Dima B."/>
            <person name="Sanchez-Garcia M."/>
            <person name="Sanchez-Ramirez S."/>
            <person name="Szollosi G.J."/>
            <person name="Szarkandi J.G."/>
            <person name="Papp V."/>
            <person name="Albert L."/>
            <person name="Andreopoulos W."/>
            <person name="Angelini C."/>
            <person name="Antonin V."/>
            <person name="Barry K.W."/>
            <person name="Bougher N.L."/>
            <person name="Buchanan P."/>
            <person name="Buyck B."/>
            <person name="Bense V."/>
            <person name="Catcheside P."/>
            <person name="Chovatia M."/>
            <person name="Cooper J."/>
            <person name="Damon W."/>
            <person name="Desjardin D."/>
            <person name="Finy P."/>
            <person name="Geml J."/>
            <person name="Haridas S."/>
            <person name="Hughes K."/>
            <person name="Justo A."/>
            <person name="Karasinski D."/>
            <person name="Kautmanova I."/>
            <person name="Kiss B."/>
            <person name="Kocsube S."/>
            <person name="Kotiranta H."/>
            <person name="LaButti K.M."/>
            <person name="Lechner B.E."/>
            <person name="Liimatainen K."/>
            <person name="Lipzen A."/>
            <person name="Lukacs Z."/>
            <person name="Mihaltcheva S."/>
            <person name="Morgado L.N."/>
            <person name="Niskanen T."/>
            <person name="Noordeloos M.E."/>
            <person name="Ohm R.A."/>
            <person name="Ortiz-Santana B."/>
            <person name="Ovrebo C."/>
            <person name="Racz N."/>
            <person name="Riley R."/>
            <person name="Savchenko A."/>
            <person name="Shiryaev A."/>
            <person name="Soop K."/>
            <person name="Spirin V."/>
            <person name="Szebenyi C."/>
            <person name="Tomsovsky M."/>
            <person name="Tulloss R.E."/>
            <person name="Uehling J."/>
            <person name="Grigoriev I.V."/>
            <person name="Vagvolgyi C."/>
            <person name="Papp T."/>
            <person name="Martin F.M."/>
            <person name="Miettinen O."/>
            <person name="Hibbett D.S."/>
            <person name="Nagy L.G."/>
        </authorList>
    </citation>
    <scope>NUCLEOTIDE SEQUENCE [LARGE SCALE GENOMIC DNA]</scope>
    <source>
        <strain evidence="3 4">HHB13444</strain>
    </source>
</reference>
<evidence type="ECO:0000313" key="4">
    <source>
        <dbReference type="Proteomes" id="UP000308197"/>
    </source>
</evidence>